<accession>A0AAU7Y515</accession>
<evidence type="ECO:0000313" key="2">
    <source>
        <dbReference type="EMBL" id="XBY65274.1"/>
    </source>
</evidence>
<organism evidence="2">
    <name type="scientific">Pseudomonas solani</name>
    <dbReference type="NCBI Taxonomy" id="2731552"/>
    <lineage>
        <taxon>Bacteria</taxon>
        <taxon>Pseudomonadati</taxon>
        <taxon>Pseudomonadota</taxon>
        <taxon>Gammaproteobacteria</taxon>
        <taxon>Pseudomonadales</taxon>
        <taxon>Pseudomonadaceae</taxon>
        <taxon>Pseudomonas</taxon>
    </lineage>
</organism>
<dbReference type="AlphaFoldDB" id="A0AAU7Y515"/>
<reference evidence="2" key="2">
    <citation type="submission" date="2023-08" db="EMBL/GenBank/DDBJ databases">
        <title>Increased levels of nutrients transform a symbiont into a lethal pathobiont.</title>
        <authorList>
            <person name="Lachnit T."/>
            <person name="Ulrich L."/>
            <person name="Willmer F.M."/>
            <person name="Hasenbein T."/>
            <person name="Steiner L.X."/>
            <person name="Wolters M."/>
            <person name="Herbst E.M."/>
            <person name="Deines P."/>
        </authorList>
    </citation>
    <scope>NUCLEOTIDE SEQUENCE</scope>
    <source>
        <strain evidence="2">T3</strain>
    </source>
</reference>
<keyword evidence="3" id="KW-1185">Reference proteome</keyword>
<name>A0AAU7Y515_9PSED</name>
<dbReference type="EMBL" id="CP158373">
    <property type="protein sequence ID" value="XBY65274.1"/>
    <property type="molecule type" value="Genomic_DNA"/>
</dbReference>
<dbReference type="RefSeq" id="WP_021218794.1">
    <property type="nucleotide sequence ID" value="NZ_AP023081.1"/>
</dbReference>
<proteinExistence type="predicted"/>
<reference evidence="1" key="1">
    <citation type="submission" date="2020-05" db="EMBL/GenBank/DDBJ databases">
        <title>Complete genome sequence of Pseudomonas sp. Sm006.</title>
        <authorList>
            <person name="Takeuchi K."/>
            <person name="Someya N."/>
        </authorList>
    </citation>
    <scope>NUCLEOTIDE SEQUENCE</scope>
    <source>
        <strain evidence="1">Sm006</strain>
    </source>
</reference>
<sequence length="93" mass="10563">MTVYDTLPNAAPERDRKALYEARRAEERTARLREQYELLEKRIGRIEQGSEPLDGSSLQALRMRRDGLLQNLQALKAPERKEGCCGCGRACKG</sequence>
<protein>
    <submittedName>
        <fullName evidence="2">YdcH family protein</fullName>
    </submittedName>
</protein>
<evidence type="ECO:0000313" key="3">
    <source>
        <dbReference type="Proteomes" id="UP001064896"/>
    </source>
</evidence>
<gene>
    <name evidence="2" type="ORF">ABS648_05755</name>
    <name evidence="1" type="ORF">PSm6_30570</name>
</gene>
<evidence type="ECO:0000313" key="1">
    <source>
        <dbReference type="EMBL" id="BCD86650.1"/>
    </source>
</evidence>
<dbReference type="EMBL" id="AP023081">
    <property type="protein sequence ID" value="BCD86650.1"/>
    <property type="molecule type" value="Genomic_DNA"/>
</dbReference>
<dbReference type="Proteomes" id="UP001064896">
    <property type="component" value="Chromosome"/>
</dbReference>